<evidence type="ECO:0000313" key="2">
    <source>
        <dbReference type="EMBL" id="CAF0852718.1"/>
    </source>
</evidence>
<dbReference type="InterPro" id="IPR018306">
    <property type="entry name" value="Phage_T5_Orf172_DNA-bd"/>
</dbReference>
<dbReference type="Proteomes" id="UP000663829">
    <property type="component" value="Unassembled WGS sequence"/>
</dbReference>
<dbReference type="EMBL" id="CAJOBC010000935">
    <property type="protein sequence ID" value="CAF3640321.1"/>
    <property type="molecule type" value="Genomic_DNA"/>
</dbReference>
<dbReference type="Proteomes" id="UP000681722">
    <property type="component" value="Unassembled WGS sequence"/>
</dbReference>
<evidence type="ECO:0000313" key="3">
    <source>
        <dbReference type="EMBL" id="CAF3640321.1"/>
    </source>
</evidence>
<dbReference type="EMBL" id="CAJNOQ010000935">
    <property type="protein sequence ID" value="CAF0852718.1"/>
    <property type="molecule type" value="Genomic_DNA"/>
</dbReference>
<comment type="caution">
    <text evidence="2">The sequence shown here is derived from an EMBL/GenBank/DDBJ whole genome shotgun (WGS) entry which is preliminary data.</text>
</comment>
<proteinExistence type="predicted"/>
<dbReference type="Pfam" id="PF10544">
    <property type="entry name" value="T5orf172"/>
    <property type="match status" value="1"/>
</dbReference>
<reference evidence="2" key="1">
    <citation type="submission" date="2021-02" db="EMBL/GenBank/DDBJ databases">
        <authorList>
            <person name="Nowell W R."/>
        </authorList>
    </citation>
    <scope>NUCLEOTIDE SEQUENCE</scope>
</reference>
<keyword evidence="4" id="KW-1185">Reference proteome</keyword>
<sequence>MNGFERRCLCDAEETLVKRYGQSWHKMYASGNGCKNSMITDLNKWEKKNREIVRQLLRKTIASSCQSWVDKKMESFKKEFEKTWSHFLKYPEICRLIGKANLLPLLSPITPKDASPSRTETVQTGVLESNTQPSPPLTSLRSLAEFIEQNEIILSPVEIHPMRLRPKPGYVYVLKNPAFKDGVYKIGLTERNVQKRMNELHTTGVPLPFEEIHSWSSDVPKSFESIMHGIFRKVRVNRRREFFQAPPGLIQKVGDLVLCVLKEREI</sequence>
<organism evidence="2 4">
    <name type="scientific">Didymodactylos carnosus</name>
    <dbReference type="NCBI Taxonomy" id="1234261"/>
    <lineage>
        <taxon>Eukaryota</taxon>
        <taxon>Metazoa</taxon>
        <taxon>Spiralia</taxon>
        <taxon>Gnathifera</taxon>
        <taxon>Rotifera</taxon>
        <taxon>Eurotatoria</taxon>
        <taxon>Bdelloidea</taxon>
        <taxon>Philodinida</taxon>
        <taxon>Philodinidae</taxon>
        <taxon>Didymodactylos</taxon>
    </lineage>
</organism>
<feature type="domain" description="Bacteriophage T5 Orf172 DNA-binding" evidence="1">
    <location>
        <begin position="178"/>
        <end position="257"/>
    </location>
</feature>
<gene>
    <name evidence="2" type="ORF">GPM918_LOCUS6158</name>
    <name evidence="3" type="ORF">SRO942_LOCUS6158</name>
</gene>
<evidence type="ECO:0000259" key="1">
    <source>
        <dbReference type="SMART" id="SM00974"/>
    </source>
</evidence>
<name>A0A813WBM0_9BILA</name>
<dbReference type="AlphaFoldDB" id="A0A813WBM0"/>
<protein>
    <recommendedName>
        <fullName evidence="1">Bacteriophage T5 Orf172 DNA-binding domain-containing protein</fullName>
    </recommendedName>
</protein>
<accession>A0A813WBM0</accession>
<evidence type="ECO:0000313" key="4">
    <source>
        <dbReference type="Proteomes" id="UP000663829"/>
    </source>
</evidence>
<dbReference type="SMART" id="SM00974">
    <property type="entry name" value="T5orf172"/>
    <property type="match status" value="1"/>
</dbReference>